<evidence type="ECO:0000256" key="6">
    <source>
        <dbReference type="ARBA" id="ARBA00023136"/>
    </source>
</evidence>
<dbReference type="InterPro" id="IPR022791">
    <property type="entry name" value="L-PG_synthase/AglD"/>
</dbReference>
<dbReference type="PANTHER" id="PTHR39087:SF2">
    <property type="entry name" value="UPF0104 MEMBRANE PROTEIN MJ1595"/>
    <property type="match status" value="1"/>
</dbReference>
<feature type="transmembrane region" description="Helical" evidence="7">
    <location>
        <begin position="38"/>
        <end position="65"/>
    </location>
</feature>
<evidence type="ECO:0000256" key="4">
    <source>
        <dbReference type="ARBA" id="ARBA00022692"/>
    </source>
</evidence>
<dbReference type="PANTHER" id="PTHR39087">
    <property type="entry name" value="UPF0104 MEMBRANE PROTEIN MJ1595"/>
    <property type="match status" value="1"/>
</dbReference>
<comment type="similarity">
    <text evidence="2">Belongs to the UPF0104 family.</text>
</comment>
<comment type="caution">
    <text evidence="8">The sequence shown here is derived from an EMBL/GenBank/DDBJ whole genome shotgun (WGS) entry which is preliminary data.</text>
</comment>
<name>A0AAV3SFD8_HALDO</name>
<organism evidence="8 9">
    <name type="scientific">Halococcus dombrowskii</name>
    <dbReference type="NCBI Taxonomy" id="179637"/>
    <lineage>
        <taxon>Archaea</taxon>
        <taxon>Methanobacteriati</taxon>
        <taxon>Methanobacteriota</taxon>
        <taxon>Stenosarchaea group</taxon>
        <taxon>Halobacteria</taxon>
        <taxon>Halobacteriales</taxon>
        <taxon>Halococcaceae</taxon>
        <taxon>Halococcus</taxon>
    </lineage>
</organism>
<proteinExistence type="inferred from homology"/>
<reference evidence="8" key="2">
    <citation type="submission" date="2023-12" db="EMBL/GenBank/DDBJ databases">
        <authorList>
            <person name="Sun Q."/>
            <person name="Inoue M."/>
        </authorList>
    </citation>
    <scope>NUCLEOTIDE SEQUENCE</scope>
    <source>
        <strain evidence="8">JCM 12289</strain>
    </source>
</reference>
<evidence type="ECO:0000313" key="8">
    <source>
        <dbReference type="EMBL" id="GAA0456455.1"/>
    </source>
</evidence>
<feature type="transmembrane region" description="Helical" evidence="7">
    <location>
        <begin position="230"/>
        <end position="251"/>
    </location>
</feature>
<evidence type="ECO:0008006" key="10">
    <source>
        <dbReference type="Google" id="ProtNLM"/>
    </source>
</evidence>
<feature type="transmembrane region" description="Helical" evidence="7">
    <location>
        <begin position="151"/>
        <end position="173"/>
    </location>
</feature>
<keyword evidence="4 7" id="KW-0812">Transmembrane</keyword>
<accession>A0AAV3SFD8</accession>
<feature type="transmembrane region" description="Helical" evidence="7">
    <location>
        <begin position="114"/>
        <end position="144"/>
    </location>
</feature>
<keyword evidence="5 7" id="KW-1133">Transmembrane helix</keyword>
<protein>
    <recommendedName>
        <fullName evidence="10">Flippase-like domain-containing protein</fullName>
    </recommendedName>
</protein>
<feature type="transmembrane region" description="Helical" evidence="7">
    <location>
        <begin position="263"/>
        <end position="281"/>
    </location>
</feature>
<evidence type="ECO:0000256" key="2">
    <source>
        <dbReference type="ARBA" id="ARBA00011061"/>
    </source>
</evidence>
<gene>
    <name evidence="8" type="ORF">GCM10008985_10570</name>
</gene>
<reference evidence="8" key="1">
    <citation type="journal article" date="2014" name="Int. J. Syst. Evol. Microbiol.">
        <title>Complete genome sequence of Corynebacterium casei LMG S-19264T (=DSM 44701T), isolated from a smear-ripened cheese.</title>
        <authorList>
            <consortium name="US DOE Joint Genome Institute (JGI-PGF)"/>
            <person name="Walter F."/>
            <person name="Albersmeier A."/>
            <person name="Kalinowski J."/>
            <person name="Ruckert C."/>
        </authorList>
    </citation>
    <scope>NUCLEOTIDE SEQUENCE</scope>
    <source>
        <strain evidence="8">JCM 12289</strain>
    </source>
</reference>
<dbReference type="NCBIfam" id="TIGR00374">
    <property type="entry name" value="flippase-like domain"/>
    <property type="match status" value="1"/>
</dbReference>
<keyword evidence="6 7" id="KW-0472">Membrane</keyword>
<sequence length="345" mass="36588">MVDSKRRAWLFRAAQYLLGALTLAWVLGQVEWERTVSLFASVSIETTVALIAVSGVGLLVALAMWHVLLDRIEDTRFRAAIDTGLIVLFVNHLLPSRLSGRAVAPFVVHHRTGMAYSGAVGVSGVHTGLYALLYGFVAFLGLVLSVGQLPLGLALVLVLSTALYAAAGTVVLLTGINLSAVERIAGGIEIIARRVPIVGDRLAALAKKLPEFSAASADTFRTLLRDPVAIVSYTAGFVVAQLIVPGLRVWLIFESLGVSLEPALFLPLYLVMAYSVTLLPLTPGGVGVTEATATAVFIALGVPSTAIVTAIFVDRLLGSYLPALVGWYPSLKMDLSKLVESPSQE</sequence>
<evidence type="ECO:0000313" key="9">
    <source>
        <dbReference type="Proteomes" id="UP001500962"/>
    </source>
</evidence>
<evidence type="ECO:0000256" key="7">
    <source>
        <dbReference type="SAM" id="Phobius"/>
    </source>
</evidence>
<feature type="transmembrane region" description="Helical" evidence="7">
    <location>
        <begin position="293"/>
        <end position="313"/>
    </location>
</feature>
<dbReference type="Proteomes" id="UP001500962">
    <property type="component" value="Unassembled WGS sequence"/>
</dbReference>
<comment type="subcellular location">
    <subcellularLocation>
        <location evidence="1">Cell membrane</location>
        <topology evidence="1">Multi-pass membrane protein</topology>
    </subcellularLocation>
</comment>
<dbReference type="AlphaFoldDB" id="A0AAV3SFD8"/>
<evidence type="ECO:0000256" key="1">
    <source>
        <dbReference type="ARBA" id="ARBA00004651"/>
    </source>
</evidence>
<evidence type="ECO:0000256" key="3">
    <source>
        <dbReference type="ARBA" id="ARBA00022475"/>
    </source>
</evidence>
<dbReference type="Pfam" id="PF03706">
    <property type="entry name" value="LPG_synthase_TM"/>
    <property type="match status" value="1"/>
</dbReference>
<dbReference type="GO" id="GO:0005886">
    <property type="term" value="C:plasma membrane"/>
    <property type="evidence" value="ECO:0007669"/>
    <property type="project" value="UniProtKB-SubCell"/>
</dbReference>
<evidence type="ECO:0000256" key="5">
    <source>
        <dbReference type="ARBA" id="ARBA00022989"/>
    </source>
</evidence>
<keyword evidence="3" id="KW-1003">Cell membrane</keyword>
<dbReference type="EMBL" id="BAAADN010000018">
    <property type="protein sequence ID" value="GAA0456455.1"/>
    <property type="molecule type" value="Genomic_DNA"/>
</dbReference>